<evidence type="ECO:0000313" key="5">
    <source>
        <dbReference type="Proteomes" id="UP001274830"/>
    </source>
</evidence>
<proteinExistence type="predicted"/>
<dbReference type="Proteomes" id="UP001274830">
    <property type="component" value="Unassembled WGS sequence"/>
</dbReference>
<organism evidence="4 5">
    <name type="scientific">Recurvomyces mirabilis</name>
    <dbReference type="NCBI Taxonomy" id="574656"/>
    <lineage>
        <taxon>Eukaryota</taxon>
        <taxon>Fungi</taxon>
        <taxon>Dikarya</taxon>
        <taxon>Ascomycota</taxon>
        <taxon>Pezizomycotina</taxon>
        <taxon>Dothideomycetes</taxon>
        <taxon>Dothideomycetidae</taxon>
        <taxon>Mycosphaerellales</taxon>
        <taxon>Teratosphaeriaceae</taxon>
        <taxon>Recurvomyces</taxon>
    </lineage>
</organism>
<evidence type="ECO:0000256" key="3">
    <source>
        <dbReference type="PROSITE-ProRule" id="PRU00221"/>
    </source>
</evidence>
<dbReference type="EMBL" id="JAUTXT010000079">
    <property type="protein sequence ID" value="KAK3669551.1"/>
    <property type="molecule type" value="Genomic_DNA"/>
</dbReference>
<feature type="repeat" description="WD" evidence="3">
    <location>
        <begin position="277"/>
        <end position="311"/>
    </location>
</feature>
<dbReference type="AlphaFoldDB" id="A0AAE0TPI4"/>
<dbReference type="InterPro" id="IPR036322">
    <property type="entry name" value="WD40_repeat_dom_sf"/>
</dbReference>
<gene>
    <name evidence="4" type="primary">BUB3</name>
    <name evidence="4" type="ORF">LTR78_010551</name>
</gene>
<keyword evidence="5" id="KW-1185">Reference proteome</keyword>
<keyword evidence="1 3" id="KW-0853">WD repeat</keyword>
<reference evidence="4" key="1">
    <citation type="submission" date="2023-07" db="EMBL/GenBank/DDBJ databases">
        <title>Black Yeasts Isolated from many extreme environments.</title>
        <authorList>
            <person name="Coleine C."/>
            <person name="Stajich J.E."/>
            <person name="Selbmann L."/>
        </authorList>
    </citation>
    <scope>NUCLEOTIDE SEQUENCE</scope>
    <source>
        <strain evidence="4">CCFEE 5485</strain>
    </source>
</reference>
<evidence type="ECO:0000256" key="2">
    <source>
        <dbReference type="ARBA" id="ARBA00022737"/>
    </source>
</evidence>
<dbReference type="SUPFAM" id="SSF50978">
    <property type="entry name" value="WD40 repeat-like"/>
    <property type="match status" value="1"/>
</dbReference>
<dbReference type="InterPro" id="IPR001680">
    <property type="entry name" value="WD40_rpt"/>
</dbReference>
<dbReference type="SMART" id="SM00320">
    <property type="entry name" value="WD40"/>
    <property type="match status" value="4"/>
</dbReference>
<evidence type="ECO:0000256" key="1">
    <source>
        <dbReference type="ARBA" id="ARBA00022574"/>
    </source>
</evidence>
<comment type="caution">
    <text evidence="4">The sequence shown here is derived from an EMBL/GenBank/DDBJ whole genome shotgun (WGS) entry which is preliminary data.</text>
</comment>
<name>A0AAE0TPI4_9PEZI</name>
<dbReference type="InterPro" id="IPR015943">
    <property type="entry name" value="WD40/YVTN_repeat-like_dom_sf"/>
</dbReference>
<dbReference type="PROSITE" id="PS50082">
    <property type="entry name" value="WD_REPEATS_2"/>
    <property type="match status" value="1"/>
</dbReference>
<protein>
    <submittedName>
        <fullName evidence="4">Mitotic spindle checkpoint protein Bub3</fullName>
    </submittedName>
</protein>
<sequence length="373" mass="40782">MSTQHEVDNPPTELITALSFSSDGTRIAVASWNRDISIYDNTTNHDTFTFSGRRIRFRAPVLDICWGEDNDTLYAVGTDFDVRRVKLSEGAGEDQAIQQVLSTHTKPSNKIAYSSEHGVLISISWDGTMHVHTVSDGVSIRVRLAAKPFAISLSADKAVVAMAERKVSVYDLQALKSLTEQAGTVANGKVPSLHDNVLEVAPWQQRESSLRYMTRDVACMPNGLGFATSSIEGRVAVEWFDPEAQSKTYAFKCHRQTTTLPADENGEEQQVDMVYPVNALAFHPVHGTFATGGGDGVVYIWDASTKRRVRHYPNMGASVAAVDFSPDGEFMAVGICPGVEDGKDLNEVVNHPESIKVIIRKLSPTEAKGKPAK</sequence>
<dbReference type="PANTHER" id="PTHR10971">
    <property type="entry name" value="MRNA EXPORT FACTOR AND BUB3"/>
    <property type="match status" value="1"/>
</dbReference>
<dbReference type="Gene3D" id="2.130.10.10">
    <property type="entry name" value="YVTN repeat-like/Quinoprotein amine dehydrogenase"/>
    <property type="match status" value="1"/>
</dbReference>
<dbReference type="Pfam" id="PF00400">
    <property type="entry name" value="WD40"/>
    <property type="match status" value="2"/>
</dbReference>
<keyword evidence="2" id="KW-0677">Repeat</keyword>
<accession>A0AAE0TPI4</accession>
<evidence type="ECO:0000313" key="4">
    <source>
        <dbReference type="EMBL" id="KAK3669551.1"/>
    </source>
</evidence>
<dbReference type="GeneID" id="89959056"/>
<dbReference type="RefSeq" id="XP_064698390.1">
    <property type="nucleotide sequence ID" value="XM_064834526.1"/>
</dbReference>